<dbReference type="CDD" id="cd00610">
    <property type="entry name" value="OAT_like"/>
    <property type="match status" value="1"/>
</dbReference>
<comment type="similarity">
    <text evidence="3">Belongs to the class-III pyridoxal-phosphate-dependent aminotransferase family.</text>
</comment>
<dbReference type="PROSITE" id="PS00600">
    <property type="entry name" value="AA_TRANSFER_CLASS_3"/>
    <property type="match status" value="1"/>
</dbReference>
<feature type="region of interest" description="Disordered" evidence="4">
    <location>
        <begin position="1"/>
        <end position="20"/>
    </location>
</feature>
<evidence type="ECO:0000256" key="3">
    <source>
        <dbReference type="RuleBase" id="RU003560"/>
    </source>
</evidence>
<dbReference type="GO" id="GO:0030170">
    <property type="term" value="F:pyridoxal phosphate binding"/>
    <property type="evidence" value="ECO:0007669"/>
    <property type="project" value="InterPro"/>
</dbReference>
<dbReference type="InterPro" id="IPR015421">
    <property type="entry name" value="PyrdxlP-dep_Trfase_major"/>
</dbReference>
<dbReference type="InterPro" id="IPR049704">
    <property type="entry name" value="Aminotrans_3_PPA_site"/>
</dbReference>
<name>A0A345BXP4_9BACI</name>
<dbReference type="AlphaFoldDB" id="A0A345BXP4"/>
<dbReference type="EMBL" id="CP031092">
    <property type="protein sequence ID" value="AXF55725.1"/>
    <property type="molecule type" value="Genomic_DNA"/>
</dbReference>
<dbReference type="PANTHER" id="PTHR43713">
    <property type="entry name" value="GLUTAMATE-1-SEMIALDEHYDE 2,1-AMINOMUTASE"/>
    <property type="match status" value="1"/>
</dbReference>
<organism evidence="5 6">
    <name type="scientific">Salicibibacter kimchii</name>
    <dbReference type="NCBI Taxonomy" id="2099786"/>
    <lineage>
        <taxon>Bacteria</taxon>
        <taxon>Bacillati</taxon>
        <taxon>Bacillota</taxon>
        <taxon>Bacilli</taxon>
        <taxon>Bacillales</taxon>
        <taxon>Bacillaceae</taxon>
        <taxon>Salicibibacter</taxon>
    </lineage>
</organism>
<evidence type="ECO:0000313" key="5">
    <source>
        <dbReference type="EMBL" id="AXF55725.1"/>
    </source>
</evidence>
<feature type="region of interest" description="Disordered" evidence="4">
    <location>
        <begin position="171"/>
        <end position="190"/>
    </location>
</feature>
<keyword evidence="6" id="KW-1185">Reference proteome</keyword>
<dbReference type="Proteomes" id="UP000252100">
    <property type="component" value="Chromosome"/>
</dbReference>
<dbReference type="Pfam" id="PF00202">
    <property type="entry name" value="Aminotran_3"/>
    <property type="match status" value="1"/>
</dbReference>
<keyword evidence="2 3" id="KW-0663">Pyridoxal phosphate</keyword>
<dbReference type="GO" id="GO:0008483">
    <property type="term" value="F:transaminase activity"/>
    <property type="evidence" value="ECO:0007669"/>
    <property type="project" value="UniProtKB-KW"/>
</dbReference>
<reference evidence="5 6" key="1">
    <citation type="journal article" date="2018" name="J. Microbiol.">
        <title>Salicibibacter kimchii gen. nov., sp. nov., a moderately halophilic and alkalitolerant bacterium in the family Bacillaceae, isolated from kimchi.</title>
        <authorList>
            <person name="Jang J.Y."/>
            <person name="Oh Y.J."/>
            <person name="Lim S.K."/>
            <person name="Park H.K."/>
            <person name="Lee C."/>
            <person name="Kim J.Y."/>
            <person name="Lee M.A."/>
            <person name="Choi H.J."/>
        </authorList>
    </citation>
    <scope>NUCLEOTIDE SEQUENCE [LARGE SCALE GENOMIC DNA]</scope>
    <source>
        <strain evidence="5 6">NKC1-1</strain>
    </source>
</reference>
<comment type="cofactor">
    <cofactor evidence="1">
        <name>pyridoxal 5'-phosphate</name>
        <dbReference type="ChEBI" id="CHEBI:597326"/>
    </cofactor>
</comment>
<dbReference type="Gene3D" id="3.40.640.10">
    <property type="entry name" value="Type I PLP-dependent aspartate aminotransferase-like (Major domain)"/>
    <property type="match status" value="1"/>
</dbReference>
<dbReference type="RefSeq" id="WP_114371864.1">
    <property type="nucleotide sequence ID" value="NZ_CP031092.1"/>
</dbReference>
<dbReference type="KEGG" id="rue:DT065_06595"/>
<dbReference type="InterPro" id="IPR005814">
    <property type="entry name" value="Aminotrans_3"/>
</dbReference>
<keyword evidence="5" id="KW-0808">Transferase</keyword>
<evidence type="ECO:0000256" key="1">
    <source>
        <dbReference type="ARBA" id="ARBA00001933"/>
    </source>
</evidence>
<dbReference type="SUPFAM" id="SSF53383">
    <property type="entry name" value="PLP-dependent transferases"/>
    <property type="match status" value="1"/>
</dbReference>
<proteinExistence type="inferred from homology"/>
<evidence type="ECO:0000313" key="6">
    <source>
        <dbReference type="Proteomes" id="UP000252100"/>
    </source>
</evidence>
<protein>
    <submittedName>
        <fullName evidence="5">Aminotransferase class III-fold pyridoxal phosphate-dependent enzyme</fullName>
    </submittedName>
</protein>
<gene>
    <name evidence="5" type="ORF">DT065_06595</name>
</gene>
<evidence type="ECO:0000256" key="2">
    <source>
        <dbReference type="ARBA" id="ARBA00022898"/>
    </source>
</evidence>
<evidence type="ECO:0000256" key="4">
    <source>
        <dbReference type="SAM" id="MobiDB-lite"/>
    </source>
</evidence>
<dbReference type="InterPro" id="IPR015424">
    <property type="entry name" value="PyrdxlP-dep_Trfase"/>
</dbReference>
<dbReference type="OrthoDB" id="9807885at2"/>
<sequence length="460" mass="51162">MSLQNVAHPDEVYTERTTQSRAHMERARKVMPGGMTANIKHFAPYPITINRASGSKFYDVDGNEYIDYLMGYGALILGHAHPHVREAIVRQVEEDGTWLFGTPHDREVTMATRIQKHFPSMEQIRYANSGTEANLLAVRLAMAHTNKYKIAKFEGHYHGAIDSLLLSIHPSKSDAGEQEDPQAVPDSGGMSPEVANETIILPFNDIKSCARILEQHKDELAAVIIEPMEGGIIAPKQRFLQQLRKVTNKLGILLIFDEVKTAFRSAMDGVQGVYDVTPDLTTIGKVVGGGFPFGVVGGKATIMEQSSPLNGTDIFAGEDSEASQKALFHSGTYNGHPLILAAGIATLDVLEQEYDALVARTDRFREELTHLFRKHDIPMKTVGSGAMFSVLLTERQEINHYRDLQKCDHDSRKKLDKALFEAGVYTKPGNRYSLSVVHDDEALTKTLEAYDRVIPEVIRY</sequence>
<accession>A0A345BXP4</accession>
<dbReference type="PANTHER" id="PTHR43713:SF3">
    <property type="entry name" value="GLUTAMATE-1-SEMIALDEHYDE 2,1-AMINOMUTASE 1, CHLOROPLASTIC-RELATED"/>
    <property type="match status" value="1"/>
</dbReference>
<dbReference type="InterPro" id="IPR015422">
    <property type="entry name" value="PyrdxlP-dep_Trfase_small"/>
</dbReference>
<keyword evidence="5" id="KW-0032">Aminotransferase</keyword>
<dbReference type="Gene3D" id="3.90.1150.10">
    <property type="entry name" value="Aspartate Aminotransferase, domain 1"/>
    <property type="match status" value="1"/>
</dbReference>